<dbReference type="GO" id="GO:0051536">
    <property type="term" value="F:iron-sulfur cluster binding"/>
    <property type="evidence" value="ECO:0007669"/>
    <property type="project" value="UniProtKB-KW"/>
</dbReference>
<evidence type="ECO:0000259" key="6">
    <source>
        <dbReference type="SMART" id="SM00729"/>
    </source>
</evidence>
<accession>A0A953M0M4</accession>
<proteinExistence type="predicted"/>
<dbReference type="SUPFAM" id="SSF102114">
    <property type="entry name" value="Radical SAM enzymes"/>
    <property type="match status" value="1"/>
</dbReference>
<dbReference type="EMBL" id="JAIOIV010000101">
    <property type="protein sequence ID" value="MBZ0157024.1"/>
    <property type="molecule type" value="Genomic_DNA"/>
</dbReference>
<evidence type="ECO:0000256" key="5">
    <source>
        <dbReference type="ARBA" id="ARBA00023014"/>
    </source>
</evidence>
<evidence type="ECO:0000256" key="1">
    <source>
        <dbReference type="ARBA" id="ARBA00001966"/>
    </source>
</evidence>
<organism evidence="7 8">
    <name type="scientific">Candidatus Nitrobium versatile</name>
    <dbReference type="NCBI Taxonomy" id="2884831"/>
    <lineage>
        <taxon>Bacteria</taxon>
        <taxon>Pseudomonadati</taxon>
        <taxon>Nitrospirota</taxon>
        <taxon>Nitrospiria</taxon>
        <taxon>Nitrospirales</taxon>
        <taxon>Nitrospiraceae</taxon>
        <taxon>Candidatus Nitrobium</taxon>
    </lineage>
</organism>
<gene>
    <name evidence="7" type="ORF">K8I29_12540</name>
</gene>
<dbReference type="PANTHER" id="PTHR43409:SF7">
    <property type="entry name" value="BLL1977 PROTEIN"/>
    <property type="match status" value="1"/>
</dbReference>
<evidence type="ECO:0000313" key="8">
    <source>
        <dbReference type="Proteomes" id="UP000705867"/>
    </source>
</evidence>
<keyword evidence="4" id="KW-0408">Iron</keyword>
<name>A0A953M0M4_9BACT</name>
<reference evidence="7" key="2">
    <citation type="submission" date="2021-08" db="EMBL/GenBank/DDBJ databases">
        <authorList>
            <person name="Dalcin Martins P."/>
        </authorList>
    </citation>
    <scope>NUCLEOTIDE SEQUENCE</scope>
    <source>
        <strain evidence="7">MAG_39</strain>
    </source>
</reference>
<reference evidence="7" key="1">
    <citation type="journal article" date="2021" name="bioRxiv">
        <title>Unraveling nitrogen, sulfur and carbon metabolic pathways and microbial community transcriptional responses to substrate deprivation and toxicity stresses in a bioreactor mimicking anoxic brackish coastal sediment conditions.</title>
        <authorList>
            <person name="Martins P.D."/>
            <person name="Echeveste M.J."/>
            <person name="Arshad A."/>
            <person name="Kurth J."/>
            <person name="Ouboter H."/>
            <person name="Jetten M.S.M."/>
            <person name="Welte C.U."/>
        </authorList>
    </citation>
    <scope>NUCLEOTIDE SEQUENCE</scope>
    <source>
        <strain evidence="7">MAG_39</strain>
    </source>
</reference>
<dbReference type="PANTHER" id="PTHR43409">
    <property type="entry name" value="ANAEROBIC MAGNESIUM-PROTOPORPHYRIN IX MONOMETHYL ESTER CYCLASE-RELATED"/>
    <property type="match status" value="1"/>
</dbReference>
<keyword evidence="2" id="KW-0949">S-adenosyl-L-methionine</keyword>
<dbReference type="SFLD" id="SFLDS00029">
    <property type="entry name" value="Radical_SAM"/>
    <property type="match status" value="1"/>
</dbReference>
<protein>
    <submittedName>
        <fullName evidence="7">Radical SAM protein</fullName>
    </submittedName>
</protein>
<comment type="caution">
    <text evidence="7">The sequence shown here is derived from an EMBL/GenBank/DDBJ whole genome shotgun (WGS) entry which is preliminary data.</text>
</comment>
<dbReference type="GO" id="GO:0003824">
    <property type="term" value="F:catalytic activity"/>
    <property type="evidence" value="ECO:0007669"/>
    <property type="project" value="InterPro"/>
</dbReference>
<dbReference type="InterPro" id="IPR023404">
    <property type="entry name" value="rSAM_horseshoe"/>
</dbReference>
<keyword evidence="5" id="KW-0411">Iron-sulfur</keyword>
<dbReference type="InterPro" id="IPR007197">
    <property type="entry name" value="rSAM"/>
</dbReference>
<dbReference type="SMART" id="SM00729">
    <property type="entry name" value="Elp3"/>
    <property type="match status" value="1"/>
</dbReference>
<evidence type="ECO:0000256" key="3">
    <source>
        <dbReference type="ARBA" id="ARBA00022723"/>
    </source>
</evidence>
<dbReference type="InterPro" id="IPR058240">
    <property type="entry name" value="rSAM_sf"/>
</dbReference>
<sequence length="510" mass="56451">MLLIYPPVAKACEPPAGVARIAGVLHRHGAPCRVVDANLEGMLHLLDGRSSLYAAQYNTWTRRAFRNVHKNLASLREPSFYRGFDRYKKAVHELNRALEMPVCGAGATVSLGNYHHRELSPVQSGDLLRAAEHPESNPFFPYFSMRLPALLEEDRPSLVGFSLNYLNQALCAFAMIGFLRRECPGVAVVLGGGLVTSWMRNPRWRDPFAGLVDRCIAGPGERPLLSLMGYGVDGEDPGPPEYSTLPLHDYLAPGTVLPYSASSGCYWNKCSFCPERAEGNPYAPVPVPRALRDITSLVRETRPVLLHLLDNALSVSLMRGLAENPPGVPWYGFARIGSELTDRDFCRALRRSGCVMLKLGVESGDQEVLDALQKGIELERVSKVLKTVKEAGIAAYVYLLFGTPAETVSSARKTLAFVARHAGEIRFLNCALFNMPVSGHEAREMATGAFYEGDLALYTNFAHPKGWDRRQVRQFLEGEFKRHRAVSAILKNDPPFFTSNHAAFFSGQEE</sequence>
<dbReference type="Gene3D" id="3.80.30.20">
    <property type="entry name" value="tm_1862 like domain"/>
    <property type="match status" value="1"/>
</dbReference>
<dbReference type="SFLD" id="SFLDG01082">
    <property type="entry name" value="B12-binding_domain_containing"/>
    <property type="match status" value="1"/>
</dbReference>
<dbReference type="GO" id="GO:0046872">
    <property type="term" value="F:metal ion binding"/>
    <property type="evidence" value="ECO:0007669"/>
    <property type="project" value="UniProtKB-KW"/>
</dbReference>
<keyword evidence="3" id="KW-0479">Metal-binding</keyword>
<evidence type="ECO:0000256" key="4">
    <source>
        <dbReference type="ARBA" id="ARBA00023004"/>
    </source>
</evidence>
<dbReference type="GO" id="GO:0005829">
    <property type="term" value="C:cytosol"/>
    <property type="evidence" value="ECO:0007669"/>
    <property type="project" value="TreeGrafter"/>
</dbReference>
<dbReference type="Pfam" id="PF04055">
    <property type="entry name" value="Radical_SAM"/>
    <property type="match status" value="1"/>
</dbReference>
<evidence type="ECO:0000256" key="2">
    <source>
        <dbReference type="ARBA" id="ARBA00022691"/>
    </source>
</evidence>
<comment type="cofactor">
    <cofactor evidence="1">
        <name>[4Fe-4S] cluster</name>
        <dbReference type="ChEBI" id="CHEBI:49883"/>
    </cofactor>
</comment>
<feature type="domain" description="Elp3/MiaA/NifB-like radical SAM core" evidence="6">
    <location>
        <begin position="255"/>
        <end position="448"/>
    </location>
</feature>
<dbReference type="InterPro" id="IPR051198">
    <property type="entry name" value="BchE-like"/>
</dbReference>
<dbReference type="AlphaFoldDB" id="A0A953M0M4"/>
<dbReference type="Proteomes" id="UP000705867">
    <property type="component" value="Unassembled WGS sequence"/>
</dbReference>
<evidence type="ECO:0000313" key="7">
    <source>
        <dbReference type="EMBL" id="MBZ0157024.1"/>
    </source>
</evidence>
<dbReference type="InterPro" id="IPR006638">
    <property type="entry name" value="Elp3/MiaA/NifB-like_rSAM"/>
</dbReference>